<evidence type="ECO:0000256" key="4">
    <source>
        <dbReference type="ARBA" id="ARBA00022989"/>
    </source>
</evidence>
<reference evidence="10" key="1">
    <citation type="journal article" date="2019" name="Nat. Commun.">
        <title>Expansion of phycobilisome linker gene families in mesophilic red algae.</title>
        <authorList>
            <person name="Lee J."/>
            <person name="Kim D."/>
            <person name="Bhattacharya D."/>
            <person name="Yoon H.S."/>
        </authorList>
    </citation>
    <scope>NUCLEOTIDE SEQUENCE [LARGE SCALE GENOMIC DNA]</scope>
    <source>
        <strain evidence="10">CCMP 1328</strain>
    </source>
</reference>
<feature type="compositionally biased region" description="Polar residues" evidence="6">
    <location>
        <begin position="283"/>
        <end position="292"/>
    </location>
</feature>
<comment type="subcellular location">
    <subcellularLocation>
        <location evidence="1">Cell membrane</location>
        <topology evidence="1">Multi-pass membrane protein</topology>
    </subcellularLocation>
</comment>
<evidence type="ECO:0000256" key="5">
    <source>
        <dbReference type="ARBA" id="ARBA00023136"/>
    </source>
</evidence>
<keyword evidence="3 7" id="KW-0812">Transmembrane</keyword>
<name>A0A5J4Z3D6_PORPP</name>
<evidence type="ECO:0000256" key="2">
    <source>
        <dbReference type="ARBA" id="ARBA00022475"/>
    </source>
</evidence>
<keyword evidence="2" id="KW-1003">Cell membrane</keyword>
<proteinExistence type="predicted"/>
<feature type="transmembrane region" description="Helical" evidence="7">
    <location>
        <begin position="28"/>
        <end position="50"/>
    </location>
</feature>
<evidence type="ECO:0000256" key="7">
    <source>
        <dbReference type="SAM" id="Phobius"/>
    </source>
</evidence>
<feature type="compositionally biased region" description="Acidic residues" evidence="6">
    <location>
        <begin position="230"/>
        <end position="254"/>
    </location>
</feature>
<dbReference type="InterPro" id="IPR049177">
    <property type="entry name" value="MgtC_SapB_SrpB_YhiD_N"/>
</dbReference>
<evidence type="ECO:0000259" key="8">
    <source>
        <dbReference type="Pfam" id="PF02308"/>
    </source>
</evidence>
<dbReference type="PANTHER" id="PTHR33778">
    <property type="entry name" value="PROTEIN MGTC"/>
    <property type="match status" value="1"/>
</dbReference>
<keyword evidence="4 7" id="KW-1133">Transmembrane helix</keyword>
<evidence type="ECO:0000256" key="6">
    <source>
        <dbReference type="SAM" id="MobiDB-lite"/>
    </source>
</evidence>
<evidence type="ECO:0000313" key="10">
    <source>
        <dbReference type="Proteomes" id="UP000324585"/>
    </source>
</evidence>
<evidence type="ECO:0000313" key="9">
    <source>
        <dbReference type="EMBL" id="KAA8497722.1"/>
    </source>
</evidence>
<sequence>MDAVSAFVKARWTRYQKKFRHNPGRDSWIYLCVVLVGATLSMVCLLEPVLHNHCDLPRPKTFPYKNPLFDDSPCRRMRYRELLGLTPEETDMGRRMFSAVALAAMIGYERRQADRPAGIRTMSVTGLGAACFTISSIYAFESGAVTWDASRVSAAIPSGVGFLGSALIFKEKMENGEFMVSGLATAASVWISAAIGVACGGALYYPAAFCTFVVCSVLRFGPRGRSHHDEEDEDDDCEEAQEEETAEEQADCASDDVRSESASVSAANPGVSEKTPLLPGISKRTSGRQSIVSGAPSLADKSAGNAKPKLQQQPSLASHA</sequence>
<dbReference type="AlphaFoldDB" id="A0A5J4Z3D6"/>
<dbReference type="PANTHER" id="PTHR33778:SF1">
    <property type="entry name" value="MAGNESIUM TRANSPORTER YHID-RELATED"/>
    <property type="match status" value="1"/>
</dbReference>
<protein>
    <submittedName>
        <fullName evidence="9">Protein MgtC</fullName>
    </submittedName>
</protein>
<dbReference type="OrthoDB" id="4986at2759"/>
<dbReference type="Proteomes" id="UP000324585">
    <property type="component" value="Unassembled WGS sequence"/>
</dbReference>
<feature type="transmembrane region" description="Helical" evidence="7">
    <location>
        <begin position="121"/>
        <end position="140"/>
    </location>
</feature>
<dbReference type="GO" id="GO:0005886">
    <property type="term" value="C:plasma membrane"/>
    <property type="evidence" value="ECO:0007669"/>
    <property type="project" value="UniProtKB-SubCell"/>
</dbReference>
<keyword evidence="10" id="KW-1185">Reference proteome</keyword>
<dbReference type="EMBL" id="VRMN01000001">
    <property type="protein sequence ID" value="KAA8497722.1"/>
    <property type="molecule type" value="Genomic_DNA"/>
</dbReference>
<organism evidence="9 10">
    <name type="scientific">Porphyridium purpureum</name>
    <name type="common">Red alga</name>
    <name type="synonym">Porphyridium cruentum</name>
    <dbReference type="NCBI Taxonomy" id="35688"/>
    <lineage>
        <taxon>Eukaryota</taxon>
        <taxon>Rhodophyta</taxon>
        <taxon>Bangiophyceae</taxon>
        <taxon>Porphyridiales</taxon>
        <taxon>Porphyridiaceae</taxon>
        <taxon>Porphyridium</taxon>
    </lineage>
</organism>
<evidence type="ECO:0000256" key="3">
    <source>
        <dbReference type="ARBA" id="ARBA00022692"/>
    </source>
</evidence>
<gene>
    <name evidence="9" type="ORF">FVE85_5307</name>
</gene>
<feature type="domain" description="MgtC/SapB/SrpB/YhiD N-terminal" evidence="8">
    <location>
        <begin position="97"/>
        <end position="220"/>
    </location>
</feature>
<feature type="compositionally biased region" description="Polar residues" evidence="6">
    <location>
        <begin position="310"/>
        <end position="320"/>
    </location>
</feature>
<accession>A0A5J4Z3D6</accession>
<evidence type="ECO:0000256" key="1">
    <source>
        <dbReference type="ARBA" id="ARBA00004651"/>
    </source>
</evidence>
<comment type="caution">
    <text evidence="9">The sequence shown here is derived from an EMBL/GenBank/DDBJ whole genome shotgun (WGS) entry which is preliminary data.</text>
</comment>
<feature type="region of interest" description="Disordered" evidence="6">
    <location>
        <begin position="224"/>
        <end position="320"/>
    </location>
</feature>
<feature type="transmembrane region" description="Helical" evidence="7">
    <location>
        <begin position="203"/>
        <end position="221"/>
    </location>
</feature>
<dbReference type="InterPro" id="IPR003416">
    <property type="entry name" value="MgtC/SapB/SrpB/YhiD_fam"/>
</dbReference>
<dbReference type="PRINTS" id="PR01837">
    <property type="entry name" value="MGTCSAPBPROT"/>
</dbReference>
<dbReference type="Pfam" id="PF02308">
    <property type="entry name" value="MgtC"/>
    <property type="match status" value="1"/>
</dbReference>
<feature type="transmembrane region" description="Helical" evidence="7">
    <location>
        <begin position="152"/>
        <end position="169"/>
    </location>
</feature>
<keyword evidence="5 7" id="KW-0472">Membrane</keyword>